<dbReference type="Pfam" id="PF13578">
    <property type="entry name" value="Methyltransf_24"/>
    <property type="match status" value="1"/>
</dbReference>
<dbReference type="Proteomes" id="UP000232323">
    <property type="component" value="Unassembled WGS sequence"/>
</dbReference>
<keyword evidence="3" id="KW-0808">Transferase</keyword>
<comment type="caution">
    <text evidence="6">The sequence shown here is derived from an EMBL/GenBank/DDBJ whole genome shotgun (WGS) entry which is preliminary data.</text>
</comment>
<feature type="signal peptide" evidence="5">
    <location>
        <begin position="1"/>
        <end position="19"/>
    </location>
</feature>
<reference evidence="6 7" key="1">
    <citation type="submission" date="2017-08" db="EMBL/GenBank/DDBJ databases">
        <title>Acidophilic green algal genome provides insights into adaptation to an acidic environment.</title>
        <authorList>
            <person name="Hirooka S."/>
            <person name="Hirose Y."/>
            <person name="Kanesaki Y."/>
            <person name="Higuchi S."/>
            <person name="Fujiwara T."/>
            <person name="Onuma R."/>
            <person name="Era A."/>
            <person name="Ohbayashi R."/>
            <person name="Uzuka A."/>
            <person name="Nozaki H."/>
            <person name="Yoshikawa H."/>
            <person name="Miyagishima S.Y."/>
        </authorList>
    </citation>
    <scope>NUCLEOTIDE SEQUENCE [LARGE SCALE GENOMIC DNA]</scope>
    <source>
        <strain evidence="6 7">NIES-2499</strain>
    </source>
</reference>
<evidence type="ECO:0000256" key="2">
    <source>
        <dbReference type="ARBA" id="ARBA00022676"/>
    </source>
</evidence>
<dbReference type="InterPro" id="IPR051993">
    <property type="entry name" value="Glycosyltransferase_8"/>
</dbReference>
<dbReference type="GO" id="GO:0035252">
    <property type="term" value="F:UDP-xylosyltransferase activity"/>
    <property type="evidence" value="ECO:0007669"/>
    <property type="project" value="TreeGrafter"/>
</dbReference>
<keyword evidence="4" id="KW-0735">Signal-anchor</keyword>
<organism evidence="6 7">
    <name type="scientific">Chlamydomonas eustigma</name>
    <dbReference type="NCBI Taxonomy" id="1157962"/>
    <lineage>
        <taxon>Eukaryota</taxon>
        <taxon>Viridiplantae</taxon>
        <taxon>Chlorophyta</taxon>
        <taxon>core chlorophytes</taxon>
        <taxon>Chlorophyceae</taxon>
        <taxon>CS clade</taxon>
        <taxon>Chlamydomonadales</taxon>
        <taxon>Chlamydomonadaceae</taxon>
        <taxon>Chlamydomonas</taxon>
    </lineage>
</organism>
<keyword evidence="4" id="KW-0812">Transmembrane</keyword>
<keyword evidence="7" id="KW-1185">Reference proteome</keyword>
<evidence type="ECO:0000256" key="3">
    <source>
        <dbReference type="ARBA" id="ARBA00022679"/>
    </source>
</evidence>
<dbReference type="GO" id="GO:0016020">
    <property type="term" value="C:membrane"/>
    <property type="evidence" value="ECO:0007669"/>
    <property type="project" value="UniProtKB-SubCell"/>
</dbReference>
<dbReference type="Gene3D" id="3.90.550.10">
    <property type="entry name" value="Spore Coat Polysaccharide Biosynthesis Protein SpsA, Chain A"/>
    <property type="match status" value="1"/>
</dbReference>
<accession>A0A250X5B0</accession>
<dbReference type="Gene3D" id="3.40.50.150">
    <property type="entry name" value="Vaccinia Virus protein VP39"/>
    <property type="match status" value="1"/>
</dbReference>
<evidence type="ECO:0000256" key="1">
    <source>
        <dbReference type="ARBA" id="ARBA00004606"/>
    </source>
</evidence>
<dbReference type="InterPro" id="IPR029063">
    <property type="entry name" value="SAM-dependent_MTases_sf"/>
</dbReference>
<sequence length="560" mass="62628">MITYLLAISSLYLFRLVYCNSTEFVSCNAIPNLMPKTIHVMATVCDKSSAQKARQLFKSLLMFSNSQKAVGHVLHLFMDRSLRHGASNPVSAPHSSFEQDIHRDAAACGCRWRLKVYEFNTSVTAGSLSGCNAQSLLSLNQIHTGVDLILNLDVNYLAVHILHQVWEMFQKFTEDTVFGLALQSEGNNSMYTSASNTYKPYYQPTGVNAGVQLINMTRYKRLGLHSMLLGVAQKHKAEELSNGLQDVLNVHLSRNPRQVVVLPCQMNYRSESACSARPWIVAVSRDESGKSASFDDDLLKKQFLEPVSAAPLSKTARTHAQVVFGGWNQSLLELLTMVAEFDVPAPQLVDWWENNGFIAQAPEAVTRYVSAARSIPSPSPVFCEVGFNAGHSAAILLTAREEAILYEFDLFDRPYSRQSQQIFGHLYKNRFHITKGNSAETLPWFMQEFGDKVKCDLFSIDGDRSYVGCLADFVNAVHLMNVGSVMLINDLSTKYEGCLRAFNEVQQQGFLSEPVCEGTDQGRRWCSTSVLLSWDESLHSLVKNPHTPQDSSVIHLDEER</sequence>
<gene>
    <name evidence="6" type="ORF">CEUSTIGMA_g5707.t1</name>
</gene>
<evidence type="ECO:0000313" key="7">
    <source>
        <dbReference type="Proteomes" id="UP000232323"/>
    </source>
</evidence>
<dbReference type="SUPFAM" id="SSF53448">
    <property type="entry name" value="Nucleotide-diphospho-sugar transferases"/>
    <property type="match status" value="1"/>
</dbReference>
<dbReference type="PANTHER" id="PTHR46012:SF2">
    <property type="entry name" value="IP22168P"/>
    <property type="match status" value="1"/>
</dbReference>
<keyword evidence="2" id="KW-0328">Glycosyltransferase</keyword>
<evidence type="ECO:0000313" key="6">
    <source>
        <dbReference type="EMBL" id="GAX78265.1"/>
    </source>
</evidence>
<name>A0A250X5B0_9CHLO</name>
<evidence type="ECO:0000256" key="5">
    <source>
        <dbReference type="SAM" id="SignalP"/>
    </source>
</evidence>
<dbReference type="SUPFAM" id="SSF53335">
    <property type="entry name" value="S-adenosyl-L-methionine-dependent methyltransferases"/>
    <property type="match status" value="1"/>
</dbReference>
<evidence type="ECO:0008006" key="8">
    <source>
        <dbReference type="Google" id="ProtNLM"/>
    </source>
</evidence>
<keyword evidence="5" id="KW-0732">Signal</keyword>
<protein>
    <recommendedName>
        <fullName evidence="8">Methyltransferase FkbM domain-containing protein</fullName>
    </recommendedName>
</protein>
<comment type="subcellular location">
    <subcellularLocation>
        <location evidence="1">Membrane</location>
        <topology evidence="1">Single-pass type II membrane protein</topology>
    </subcellularLocation>
</comment>
<dbReference type="EMBL" id="BEGY01000031">
    <property type="protein sequence ID" value="GAX78265.1"/>
    <property type="molecule type" value="Genomic_DNA"/>
</dbReference>
<evidence type="ECO:0000256" key="4">
    <source>
        <dbReference type="ARBA" id="ARBA00022968"/>
    </source>
</evidence>
<dbReference type="GO" id="GO:0016266">
    <property type="term" value="P:protein O-linked glycosylation via N-acetyl-galactosamine"/>
    <property type="evidence" value="ECO:0007669"/>
    <property type="project" value="TreeGrafter"/>
</dbReference>
<dbReference type="InterPro" id="IPR029044">
    <property type="entry name" value="Nucleotide-diphossugar_trans"/>
</dbReference>
<feature type="chain" id="PRO_5013395362" description="Methyltransferase FkbM domain-containing protein" evidence="5">
    <location>
        <begin position="20"/>
        <end position="560"/>
    </location>
</feature>
<dbReference type="AlphaFoldDB" id="A0A250X5B0"/>
<proteinExistence type="predicted"/>
<dbReference type="PANTHER" id="PTHR46012">
    <property type="entry name" value="IP22168P"/>
    <property type="match status" value="1"/>
</dbReference>
<dbReference type="OrthoDB" id="406178at2759"/>